<dbReference type="EMBL" id="BLAY01000002">
    <property type="protein sequence ID" value="GET35497.1"/>
    <property type="molecule type" value="Genomic_DNA"/>
</dbReference>
<dbReference type="GO" id="GO:0046872">
    <property type="term" value="F:metal ion binding"/>
    <property type="evidence" value="ECO:0007669"/>
    <property type="project" value="UniProtKB-KW"/>
</dbReference>
<protein>
    <recommendedName>
        <fullName evidence="6">Cytochrome c domain-containing protein</fullName>
    </recommendedName>
</protein>
<keyword evidence="5" id="KW-0472">Membrane</keyword>
<keyword evidence="8" id="KW-1185">Reference proteome</keyword>
<evidence type="ECO:0000256" key="4">
    <source>
        <dbReference type="PROSITE-ProRule" id="PRU00433"/>
    </source>
</evidence>
<keyword evidence="5" id="KW-0812">Transmembrane</keyword>
<dbReference type="PROSITE" id="PS51007">
    <property type="entry name" value="CYTC"/>
    <property type="match status" value="2"/>
</dbReference>
<evidence type="ECO:0000313" key="7">
    <source>
        <dbReference type="EMBL" id="GET35497.1"/>
    </source>
</evidence>
<evidence type="ECO:0000259" key="6">
    <source>
        <dbReference type="PROSITE" id="PS51007"/>
    </source>
</evidence>
<dbReference type="Gene3D" id="1.10.760.10">
    <property type="entry name" value="Cytochrome c-like domain"/>
    <property type="match status" value="2"/>
</dbReference>
<proteinExistence type="predicted"/>
<dbReference type="PANTHER" id="PTHR33546:SF1">
    <property type="entry name" value="LARGE, MULTIFUNCTIONAL SECRETED PROTEIN"/>
    <property type="match status" value="1"/>
</dbReference>
<feature type="domain" description="Cytochrome c" evidence="6">
    <location>
        <begin position="43"/>
        <end position="136"/>
    </location>
</feature>
<dbReference type="AlphaFoldDB" id="A0AAV3X5M6"/>
<accession>A0AAV3X5M6</accession>
<feature type="domain" description="Cytochrome c" evidence="6">
    <location>
        <begin position="160"/>
        <end position="252"/>
    </location>
</feature>
<evidence type="ECO:0000256" key="5">
    <source>
        <dbReference type="SAM" id="Phobius"/>
    </source>
</evidence>
<evidence type="ECO:0000256" key="2">
    <source>
        <dbReference type="ARBA" id="ARBA00022723"/>
    </source>
</evidence>
<name>A0AAV3X5M6_9CYAN</name>
<sequence length="311" mass="33841">MEFMSRLTQQWQRWWCCWGRSLLVMLLTSGILWFGSMATATAVTVEEGKTLFEQSCASCHSMDGSGASYGPDLQTVTQRRDRDWLVRWIAAPEKVIASGDAIATELVQQYNGVPMPNMGLQPDQVESIVVYLENGLGNAIATPPETATATSLETDSPIAGDAIIGQKLFTGTIPFQNGGPACMSCHTVNVVGALRGGTLGPNLTHVIDRYTEVGLQGVLPTLPFPTMQSIYQNSQLTEAEQADLLAFFKAANQSETPNTSSTEVASFQLSSTWKFILLGLGGFLLLVLLSQITWRDRLTGVRQRLVEGEKS</sequence>
<reference evidence="7" key="1">
    <citation type="submission" date="2019-10" db="EMBL/GenBank/DDBJ databases">
        <title>Draft genome sequece of Microseira wollei NIES-4236.</title>
        <authorList>
            <person name="Yamaguchi H."/>
            <person name="Suzuki S."/>
            <person name="Kawachi M."/>
        </authorList>
    </citation>
    <scope>NUCLEOTIDE SEQUENCE</scope>
    <source>
        <strain evidence="7">NIES-4236</strain>
    </source>
</reference>
<keyword evidence="5" id="KW-1133">Transmembrane helix</keyword>
<dbReference type="InterPro" id="IPR009056">
    <property type="entry name" value="Cyt_c-like_dom"/>
</dbReference>
<dbReference type="SUPFAM" id="SSF46626">
    <property type="entry name" value="Cytochrome c"/>
    <property type="match status" value="2"/>
</dbReference>
<keyword evidence="1 4" id="KW-0349">Heme</keyword>
<gene>
    <name evidence="7" type="ORF">MiSe_02390</name>
</gene>
<feature type="transmembrane region" description="Helical" evidence="5">
    <location>
        <begin position="275"/>
        <end position="294"/>
    </location>
</feature>
<comment type="caution">
    <text evidence="7">The sequence shown here is derived from an EMBL/GenBank/DDBJ whole genome shotgun (WGS) entry which is preliminary data.</text>
</comment>
<dbReference type="InterPro" id="IPR036909">
    <property type="entry name" value="Cyt_c-like_dom_sf"/>
</dbReference>
<dbReference type="GO" id="GO:0020037">
    <property type="term" value="F:heme binding"/>
    <property type="evidence" value="ECO:0007669"/>
    <property type="project" value="InterPro"/>
</dbReference>
<dbReference type="PANTHER" id="PTHR33546">
    <property type="entry name" value="LARGE, MULTIFUNCTIONAL SECRETED PROTEIN-RELATED"/>
    <property type="match status" value="1"/>
</dbReference>
<dbReference type="RefSeq" id="WP_226573073.1">
    <property type="nucleotide sequence ID" value="NZ_BLAY01000002.1"/>
</dbReference>
<dbReference type="GO" id="GO:0009055">
    <property type="term" value="F:electron transfer activity"/>
    <property type="evidence" value="ECO:0007669"/>
    <property type="project" value="InterPro"/>
</dbReference>
<evidence type="ECO:0000256" key="1">
    <source>
        <dbReference type="ARBA" id="ARBA00022617"/>
    </source>
</evidence>
<evidence type="ECO:0000313" key="8">
    <source>
        <dbReference type="Proteomes" id="UP001050975"/>
    </source>
</evidence>
<keyword evidence="2 4" id="KW-0479">Metal-binding</keyword>
<dbReference type="Proteomes" id="UP001050975">
    <property type="component" value="Unassembled WGS sequence"/>
</dbReference>
<dbReference type="Pfam" id="PF00034">
    <property type="entry name" value="Cytochrom_C"/>
    <property type="match status" value="1"/>
</dbReference>
<evidence type="ECO:0000256" key="3">
    <source>
        <dbReference type="ARBA" id="ARBA00023004"/>
    </source>
</evidence>
<keyword evidence="3 4" id="KW-0408">Iron</keyword>
<organism evidence="7 8">
    <name type="scientific">Microseira wollei NIES-4236</name>
    <dbReference type="NCBI Taxonomy" id="2530354"/>
    <lineage>
        <taxon>Bacteria</taxon>
        <taxon>Bacillati</taxon>
        <taxon>Cyanobacteriota</taxon>
        <taxon>Cyanophyceae</taxon>
        <taxon>Oscillatoriophycideae</taxon>
        <taxon>Aerosakkonematales</taxon>
        <taxon>Aerosakkonemataceae</taxon>
        <taxon>Microseira</taxon>
    </lineage>
</organism>